<dbReference type="Proteomes" id="UP000054721">
    <property type="component" value="Unassembled WGS sequence"/>
</dbReference>
<gene>
    <name evidence="1" type="ORF">T02_5388</name>
</gene>
<organism evidence="1 2">
    <name type="scientific">Trichinella nativa</name>
    <dbReference type="NCBI Taxonomy" id="6335"/>
    <lineage>
        <taxon>Eukaryota</taxon>
        <taxon>Metazoa</taxon>
        <taxon>Ecdysozoa</taxon>
        <taxon>Nematoda</taxon>
        <taxon>Enoplea</taxon>
        <taxon>Dorylaimia</taxon>
        <taxon>Trichinellida</taxon>
        <taxon>Trichinellidae</taxon>
        <taxon>Trichinella</taxon>
    </lineage>
</organism>
<evidence type="ECO:0000313" key="2">
    <source>
        <dbReference type="Proteomes" id="UP000054721"/>
    </source>
</evidence>
<dbReference type="EMBL" id="JYDW01000047">
    <property type="protein sequence ID" value="KRZ59109.1"/>
    <property type="molecule type" value="Genomic_DNA"/>
</dbReference>
<accession>A0A0V1LHW2</accession>
<dbReference type="AlphaFoldDB" id="A0A0V1LHW2"/>
<comment type="caution">
    <text evidence="1">The sequence shown here is derived from an EMBL/GenBank/DDBJ whole genome shotgun (WGS) entry which is preliminary data.</text>
</comment>
<proteinExistence type="predicted"/>
<protein>
    <submittedName>
        <fullName evidence="1">Uncharacterized protein</fullName>
    </submittedName>
</protein>
<keyword evidence="2" id="KW-1185">Reference proteome</keyword>
<sequence>MFGSVISTCFFSAFEYLFTVLTGKCCMRGQLRILAFRTLPVAFIHLCNRDVDLIVNVRYDPEKLS</sequence>
<name>A0A0V1LHW2_9BILA</name>
<reference evidence="1 2" key="1">
    <citation type="submission" date="2015-05" db="EMBL/GenBank/DDBJ databases">
        <title>Evolution of Trichinella species and genotypes.</title>
        <authorList>
            <person name="Korhonen P.K."/>
            <person name="Edoardo P."/>
            <person name="Giuseppe L.R."/>
            <person name="Gasser R.B."/>
        </authorList>
    </citation>
    <scope>NUCLEOTIDE SEQUENCE [LARGE SCALE GENOMIC DNA]</scope>
    <source>
        <strain evidence="1">ISS10</strain>
    </source>
</reference>
<evidence type="ECO:0000313" key="1">
    <source>
        <dbReference type="EMBL" id="KRZ59109.1"/>
    </source>
</evidence>